<feature type="domain" description="PDZ" evidence="13">
    <location>
        <begin position="134"/>
        <end position="184"/>
    </location>
</feature>
<sequence>MLVSIVVFAITLLVLVVSHELGHFLVARKFGVKVLEFGFGIPPKIWSRMFGETRVSVNALPIGGFVRLLGEDEADKIVRSDPRSFATKPVGQRILIVGAGVVVNLVLSWMLFYIVLINQNWRIIYPTLESAVVVAELSDNFPAKEAGIRVGEKITKVDSVQIENVDTAVRLIRSQANNQVSLTLSDVDGKTTRVVEVIPKLMENGEGRIGVAFSPVPFKIYQTPLEKFFSGITYSFDITRLTFQGLGRLVSDVGQGNYKQVSASVAGPIQIGAVAHNFVSNGWQATIPYLWFVGVISLTLTIFNSLPFPALDGGRILFMLVELITRRKINANLEKWVHTVGMVILLTLMVLVALSDIYKFLV</sequence>
<feature type="transmembrane region" description="Helical" evidence="11">
    <location>
        <begin position="336"/>
        <end position="358"/>
    </location>
</feature>
<reference evidence="14 15" key="1">
    <citation type="journal article" date="2016" name="Nat. Commun.">
        <title>Thousands of microbial genomes shed light on interconnected biogeochemical processes in an aquifer system.</title>
        <authorList>
            <person name="Anantharaman K."/>
            <person name="Brown C.T."/>
            <person name="Hug L.A."/>
            <person name="Sharon I."/>
            <person name="Castelle C.J."/>
            <person name="Probst A.J."/>
            <person name="Thomas B.C."/>
            <person name="Singh A."/>
            <person name="Wilkins M.J."/>
            <person name="Karaoz U."/>
            <person name="Brodie E.L."/>
            <person name="Williams K.H."/>
            <person name="Hubbard S.S."/>
            <person name="Banfield J.F."/>
        </authorList>
    </citation>
    <scope>NUCLEOTIDE SEQUENCE [LARGE SCALE GENOMIC DNA]</scope>
</reference>
<evidence type="ECO:0000256" key="5">
    <source>
        <dbReference type="ARBA" id="ARBA00022692"/>
    </source>
</evidence>
<comment type="caution">
    <text evidence="14">The sequence shown here is derived from an EMBL/GenBank/DDBJ whole genome shotgun (WGS) entry which is preliminary data.</text>
</comment>
<evidence type="ECO:0000259" key="13">
    <source>
        <dbReference type="Pfam" id="PF17820"/>
    </source>
</evidence>
<keyword evidence="4" id="KW-0645">Protease</keyword>
<dbReference type="Pfam" id="PF17820">
    <property type="entry name" value="PDZ_6"/>
    <property type="match status" value="1"/>
</dbReference>
<comment type="similarity">
    <text evidence="3">Belongs to the peptidase M50B family.</text>
</comment>
<feature type="transmembrane region" description="Helical" evidence="11">
    <location>
        <begin position="94"/>
        <end position="116"/>
    </location>
</feature>
<dbReference type="InterPro" id="IPR036034">
    <property type="entry name" value="PDZ_sf"/>
</dbReference>
<evidence type="ECO:0000256" key="7">
    <source>
        <dbReference type="ARBA" id="ARBA00022833"/>
    </source>
</evidence>
<evidence type="ECO:0000256" key="10">
    <source>
        <dbReference type="ARBA" id="ARBA00023136"/>
    </source>
</evidence>
<feature type="transmembrane region" description="Helical" evidence="11">
    <location>
        <begin position="289"/>
        <end position="310"/>
    </location>
</feature>
<keyword evidence="6" id="KW-0378">Hydrolase</keyword>
<keyword evidence="10 11" id="KW-0472">Membrane</keyword>
<organism evidence="14 15">
    <name type="scientific">Candidatus Daviesbacteria bacterium RIFCSPLOWO2_01_FULL_40_24</name>
    <dbReference type="NCBI Taxonomy" id="1797787"/>
    <lineage>
        <taxon>Bacteria</taxon>
        <taxon>Candidatus Daviesiibacteriota</taxon>
    </lineage>
</organism>
<gene>
    <name evidence="14" type="ORF">A3B49_01875</name>
</gene>
<name>A0A1F5MJL9_9BACT</name>
<evidence type="ECO:0000256" key="4">
    <source>
        <dbReference type="ARBA" id="ARBA00022670"/>
    </source>
</evidence>
<evidence type="ECO:0000256" key="3">
    <source>
        <dbReference type="ARBA" id="ARBA00007931"/>
    </source>
</evidence>
<keyword evidence="5 11" id="KW-0812">Transmembrane</keyword>
<dbReference type="InterPro" id="IPR041489">
    <property type="entry name" value="PDZ_6"/>
</dbReference>
<evidence type="ECO:0000256" key="6">
    <source>
        <dbReference type="ARBA" id="ARBA00022801"/>
    </source>
</evidence>
<dbReference type="Pfam" id="PF02163">
    <property type="entry name" value="Peptidase_M50"/>
    <property type="match status" value="1"/>
</dbReference>
<dbReference type="PANTHER" id="PTHR42837">
    <property type="entry name" value="REGULATOR OF SIGMA-E PROTEASE RSEP"/>
    <property type="match status" value="1"/>
</dbReference>
<dbReference type="PANTHER" id="PTHR42837:SF2">
    <property type="entry name" value="MEMBRANE METALLOPROTEASE ARASP2, CHLOROPLASTIC-RELATED"/>
    <property type="match status" value="1"/>
</dbReference>
<evidence type="ECO:0000256" key="9">
    <source>
        <dbReference type="ARBA" id="ARBA00023049"/>
    </source>
</evidence>
<evidence type="ECO:0000313" key="14">
    <source>
        <dbReference type="EMBL" id="OGE65543.1"/>
    </source>
</evidence>
<keyword evidence="7" id="KW-0862">Zinc</keyword>
<evidence type="ECO:0000256" key="2">
    <source>
        <dbReference type="ARBA" id="ARBA00004141"/>
    </source>
</evidence>
<evidence type="ECO:0000256" key="11">
    <source>
        <dbReference type="SAM" id="Phobius"/>
    </source>
</evidence>
<dbReference type="InterPro" id="IPR004387">
    <property type="entry name" value="Pept_M50_Zn"/>
</dbReference>
<comment type="cofactor">
    <cofactor evidence="1">
        <name>Zn(2+)</name>
        <dbReference type="ChEBI" id="CHEBI:29105"/>
    </cofactor>
</comment>
<dbReference type="Proteomes" id="UP000178017">
    <property type="component" value="Unassembled WGS sequence"/>
</dbReference>
<dbReference type="InterPro" id="IPR008915">
    <property type="entry name" value="Peptidase_M50"/>
</dbReference>
<evidence type="ECO:0000259" key="12">
    <source>
        <dbReference type="Pfam" id="PF02163"/>
    </source>
</evidence>
<dbReference type="CDD" id="cd06163">
    <property type="entry name" value="S2P-M50_PDZ_RseP-like"/>
    <property type="match status" value="1"/>
</dbReference>
<proteinExistence type="inferred from homology"/>
<evidence type="ECO:0008006" key="16">
    <source>
        <dbReference type="Google" id="ProtNLM"/>
    </source>
</evidence>
<dbReference type="Gene3D" id="2.30.42.10">
    <property type="match status" value="1"/>
</dbReference>
<dbReference type="GO" id="GO:0016020">
    <property type="term" value="C:membrane"/>
    <property type="evidence" value="ECO:0007669"/>
    <property type="project" value="UniProtKB-SubCell"/>
</dbReference>
<evidence type="ECO:0000256" key="1">
    <source>
        <dbReference type="ARBA" id="ARBA00001947"/>
    </source>
</evidence>
<comment type="subcellular location">
    <subcellularLocation>
        <location evidence="2">Membrane</location>
        <topology evidence="2">Multi-pass membrane protein</topology>
    </subcellularLocation>
</comment>
<dbReference type="GO" id="GO:0004222">
    <property type="term" value="F:metalloendopeptidase activity"/>
    <property type="evidence" value="ECO:0007669"/>
    <property type="project" value="InterPro"/>
</dbReference>
<dbReference type="AlphaFoldDB" id="A0A1F5MJL9"/>
<dbReference type="GO" id="GO:0006508">
    <property type="term" value="P:proteolysis"/>
    <property type="evidence" value="ECO:0007669"/>
    <property type="project" value="UniProtKB-KW"/>
</dbReference>
<evidence type="ECO:0000313" key="15">
    <source>
        <dbReference type="Proteomes" id="UP000178017"/>
    </source>
</evidence>
<protein>
    <recommendedName>
        <fullName evidence="16">PDZ domain-containing protein</fullName>
    </recommendedName>
</protein>
<keyword evidence="9" id="KW-0482">Metalloprotease</keyword>
<accession>A0A1F5MJL9</accession>
<keyword evidence="8 11" id="KW-1133">Transmembrane helix</keyword>
<evidence type="ECO:0000256" key="8">
    <source>
        <dbReference type="ARBA" id="ARBA00022989"/>
    </source>
</evidence>
<dbReference type="SUPFAM" id="SSF50156">
    <property type="entry name" value="PDZ domain-like"/>
    <property type="match status" value="1"/>
</dbReference>
<feature type="domain" description="Peptidase M50" evidence="12">
    <location>
        <begin position="8"/>
        <end position="348"/>
    </location>
</feature>
<dbReference type="EMBL" id="MFDO01000016">
    <property type="protein sequence ID" value="OGE65543.1"/>
    <property type="molecule type" value="Genomic_DNA"/>
</dbReference>